<accession>A0AAV9IGM1</accession>
<dbReference type="GO" id="GO:0031072">
    <property type="term" value="F:heat shock protein binding"/>
    <property type="evidence" value="ECO:0007669"/>
    <property type="project" value="InterPro"/>
</dbReference>
<reference evidence="2 3" key="1">
    <citation type="submission" date="2022-07" db="EMBL/GenBank/DDBJ databases">
        <title>Genome-wide signatures of adaptation to extreme environments.</title>
        <authorList>
            <person name="Cho C.H."/>
            <person name="Yoon H.S."/>
        </authorList>
    </citation>
    <scope>NUCLEOTIDE SEQUENCE [LARGE SCALE GENOMIC DNA]</scope>
    <source>
        <strain evidence="2 3">108.79 E11</strain>
    </source>
</reference>
<dbReference type="PANTHER" id="PTHR15852:SF54">
    <property type="entry name" value="PROTEIN SSUH2 HOMOLOG"/>
    <property type="match status" value="1"/>
</dbReference>
<dbReference type="PANTHER" id="PTHR15852">
    <property type="entry name" value="PLASTID TRANSCRIPTIONALLY ACTIVE PROTEIN"/>
    <property type="match status" value="1"/>
</dbReference>
<feature type="region of interest" description="Disordered" evidence="1">
    <location>
        <begin position="1"/>
        <end position="58"/>
    </location>
</feature>
<dbReference type="AlphaFoldDB" id="A0AAV9IGM1"/>
<name>A0AAV9IGM1_9RHOD</name>
<feature type="compositionally biased region" description="Polar residues" evidence="1">
    <location>
        <begin position="32"/>
        <end position="48"/>
    </location>
</feature>
<evidence type="ECO:0000313" key="2">
    <source>
        <dbReference type="EMBL" id="KAK4526469.1"/>
    </source>
</evidence>
<feature type="region of interest" description="Disordered" evidence="1">
    <location>
        <begin position="241"/>
        <end position="266"/>
    </location>
</feature>
<gene>
    <name evidence="2" type="ORF">GAYE_SCF24G4385</name>
</gene>
<keyword evidence="3" id="KW-1185">Reference proteome</keyword>
<protein>
    <submittedName>
        <fullName evidence="2">Uncharacterized protein</fullName>
    </submittedName>
</protein>
<organism evidence="2 3">
    <name type="scientific">Galdieria yellowstonensis</name>
    <dbReference type="NCBI Taxonomy" id="3028027"/>
    <lineage>
        <taxon>Eukaryota</taxon>
        <taxon>Rhodophyta</taxon>
        <taxon>Bangiophyceae</taxon>
        <taxon>Galdieriales</taxon>
        <taxon>Galdieriaceae</taxon>
        <taxon>Galdieria</taxon>
    </lineage>
</organism>
<feature type="compositionally biased region" description="Acidic residues" evidence="1">
    <location>
        <begin position="257"/>
        <end position="266"/>
    </location>
</feature>
<dbReference type="InterPro" id="IPR036410">
    <property type="entry name" value="HSP_DnaJ_Cys-rich_dom_sf"/>
</dbReference>
<feature type="compositionally biased region" description="Basic residues" evidence="1">
    <location>
        <begin position="9"/>
        <end position="23"/>
    </location>
</feature>
<dbReference type="GO" id="GO:0051082">
    <property type="term" value="F:unfolded protein binding"/>
    <property type="evidence" value="ECO:0007669"/>
    <property type="project" value="InterPro"/>
</dbReference>
<dbReference type="InterPro" id="IPR001305">
    <property type="entry name" value="HSP_DnaJ_Cys-rich_dom"/>
</dbReference>
<comment type="caution">
    <text evidence="2">The sequence shown here is derived from an EMBL/GenBank/DDBJ whole genome shotgun (WGS) entry which is preliminary data.</text>
</comment>
<sequence>MVWILAKRGSPKKTNKSSSSRKPKPSDKSNHSEQFVDSSKEQSPSIGSHRQGIGLNDIPVDLGEVVSDPLLEEEEEESETREFPADENSWKHAVEYALEEIHSQVKYSESQFSWMKPFTTSVSKNVLLCQRCDGTGMMTCEYCHGQGFVRFGPGNNFRIRYRHIEVVLPRRVWGDLYYCPVCGGLRRERCITCYGSGTLQTKSSNIPTEEERIESLRAQQTPKRGKHRIYFLRDINQQIEEKSTQLGGKQHQRKSSEEEEDIDFLE</sequence>
<proteinExistence type="predicted"/>
<dbReference type="EMBL" id="JANCYU010000040">
    <property type="protein sequence ID" value="KAK4526469.1"/>
    <property type="molecule type" value="Genomic_DNA"/>
</dbReference>
<evidence type="ECO:0000256" key="1">
    <source>
        <dbReference type="SAM" id="MobiDB-lite"/>
    </source>
</evidence>
<dbReference type="SUPFAM" id="SSF57938">
    <property type="entry name" value="DnaJ/Hsp40 cysteine-rich domain"/>
    <property type="match status" value="1"/>
</dbReference>
<evidence type="ECO:0000313" key="3">
    <source>
        <dbReference type="Proteomes" id="UP001300502"/>
    </source>
</evidence>
<dbReference type="CDD" id="cd10719">
    <property type="entry name" value="DnaJ_zf"/>
    <property type="match status" value="1"/>
</dbReference>
<dbReference type="Proteomes" id="UP001300502">
    <property type="component" value="Unassembled WGS sequence"/>
</dbReference>